<dbReference type="RefSeq" id="WP_071316691.1">
    <property type="nucleotide sequence ID" value="NZ_CP063356.2"/>
</dbReference>
<keyword evidence="3" id="KW-1185">Reference proteome</keyword>
<gene>
    <name evidence="2" type="ORF">AWH56_002945</name>
    <name evidence="1" type="ORF">AWH56_08235</name>
</gene>
<dbReference type="Proteomes" id="UP000180175">
    <property type="component" value="Chromosome"/>
</dbReference>
<reference evidence="2 3" key="2">
    <citation type="journal article" date="2017" name="Genome Announc.">
        <title>Draft Genome Sequences of Four Alkaliphilic Bacteria Belonging to the Anaerobacillus Genus.</title>
        <authorList>
            <person name="Bassil N.M."/>
            <person name="Lloyd J.R."/>
        </authorList>
    </citation>
    <scope>NUCLEOTIDE SEQUENCE [LARGE SCALE GENOMIC DNA]</scope>
    <source>
        <strain evidence="2 3">NB2006</strain>
    </source>
</reference>
<evidence type="ECO:0008006" key="4">
    <source>
        <dbReference type="Google" id="ProtNLM"/>
    </source>
</evidence>
<sequence>MSYICPICGYDKLEEIPYDKEGNPSYEICSCCGFEFGYDDHSEGKTFAEYRQLWIENDCKWFNEDERPKNWSLKQQLVNINIFL</sequence>
<dbReference type="AlphaFoldDB" id="A0A1S2M7C5"/>
<organism evidence="1 3">
    <name type="scientific">Anaerobacillus isosaccharinicus</name>
    <dbReference type="NCBI Taxonomy" id="1532552"/>
    <lineage>
        <taxon>Bacteria</taxon>
        <taxon>Bacillati</taxon>
        <taxon>Bacillota</taxon>
        <taxon>Bacilli</taxon>
        <taxon>Bacillales</taxon>
        <taxon>Bacillaceae</taxon>
        <taxon>Anaerobacillus</taxon>
    </lineage>
</organism>
<dbReference type="EMBL" id="CP063356">
    <property type="protein sequence ID" value="QOY36647.1"/>
    <property type="molecule type" value="Genomic_DNA"/>
</dbReference>
<reference evidence="2" key="4">
    <citation type="submission" date="2020-10" db="EMBL/GenBank/DDBJ databases">
        <authorList>
            <person name="Bassil N.M."/>
            <person name="Lloyd J.R."/>
        </authorList>
    </citation>
    <scope>NUCLEOTIDE SEQUENCE</scope>
    <source>
        <strain evidence="2">NB2006</strain>
    </source>
</reference>
<name>A0A1S2M7C5_9BACI</name>
<reference evidence="1 3" key="1">
    <citation type="submission" date="2016-10" db="EMBL/GenBank/DDBJ databases">
        <title>Draft genome sequences of four alkaliphilic bacteria belonging to the Anaerobacillus genus.</title>
        <authorList>
            <person name="Bassil N.M."/>
            <person name="Lloyd J.R."/>
        </authorList>
    </citation>
    <scope>NUCLEOTIDE SEQUENCE [LARGE SCALE GENOMIC DNA]</scope>
    <source>
        <strain evidence="1 3">NB2006</strain>
    </source>
</reference>
<accession>A0A1S2M7C5</accession>
<dbReference type="EMBL" id="LQXD01000072">
    <property type="protein sequence ID" value="OIJ20393.1"/>
    <property type="molecule type" value="Genomic_DNA"/>
</dbReference>
<protein>
    <recommendedName>
        <fullName evidence="4">Cysteine-rich CPCC domain-containing protein</fullName>
    </recommendedName>
</protein>
<evidence type="ECO:0000313" key="2">
    <source>
        <dbReference type="EMBL" id="QOY36647.1"/>
    </source>
</evidence>
<dbReference type="OrthoDB" id="1456570at2"/>
<evidence type="ECO:0000313" key="1">
    <source>
        <dbReference type="EMBL" id="OIJ20393.1"/>
    </source>
</evidence>
<dbReference type="KEGG" id="aia:AWH56_002945"/>
<reference evidence="2 3" key="3">
    <citation type="journal article" date="2019" name="Int. J. Syst. Evol. Microbiol.">
        <title>Anaerobacillus isosaccharinicus sp. nov., an alkaliphilic bacterium which degrades isosaccharinic acid.</title>
        <authorList>
            <person name="Bassil N.M."/>
            <person name="Lloyd J.R."/>
        </authorList>
    </citation>
    <scope>NUCLEOTIDE SEQUENCE [LARGE SCALE GENOMIC DNA]</scope>
    <source>
        <strain evidence="2 3">NB2006</strain>
    </source>
</reference>
<proteinExistence type="predicted"/>
<evidence type="ECO:0000313" key="3">
    <source>
        <dbReference type="Proteomes" id="UP000180175"/>
    </source>
</evidence>